<dbReference type="InterPro" id="IPR009097">
    <property type="entry name" value="Cyclic_Pdiesterase"/>
</dbReference>
<keyword evidence="9" id="KW-1185">Reference proteome</keyword>
<feature type="compositionally biased region" description="Polar residues" evidence="7">
    <location>
        <begin position="1"/>
        <end position="12"/>
    </location>
</feature>
<name>A0AAW1RJ81_9CHLO</name>
<evidence type="ECO:0000256" key="1">
    <source>
        <dbReference type="ARBA" id="ARBA00022722"/>
    </source>
</evidence>
<dbReference type="GO" id="GO:0000175">
    <property type="term" value="F:3'-5'-RNA exonuclease activity"/>
    <property type="evidence" value="ECO:0007669"/>
    <property type="project" value="TreeGrafter"/>
</dbReference>
<evidence type="ECO:0000313" key="9">
    <source>
        <dbReference type="Proteomes" id="UP001438707"/>
    </source>
</evidence>
<dbReference type="Proteomes" id="UP001438707">
    <property type="component" value="Unassembled WGS sequence"/>
</dbReference>
<dbReference type="GO" id="GO:0005634">
    <property type="term" value="C:nucleus"/>
    <property type="evidence" value="ECO:0007669"/>
    <property type="project" value="TreeGrafter"/>
</dbReference>
<organism evidence="8 9">
    <name type="scientific">Apatococcus lobatus</name>
    <dbReference type="NCBI Taxonomy" id="904363"/>
    <lineage>
        <taxon>Eukaryota</taxon>
        <taxon>Viridiplantae</taxon>
        <taxon>Chlorophyta</taxon>
        <taxon>core chlorophytes</taxon>
        <taxon>Trebouxiophyceae</taxon>
        <taxon>Chlorellales</taxon>
        <taxon>Chlorellaceae</taxon>
        <taxon>Apatococcus</taxon>
    </lineage>
</organism>
<dbReference type="InterPro" id="IPR027521">
    <property type="entry name" value="Usb1"/>
</dbReference>
<dbReference type="GO" id="GO:0034477">
    <property type="term" value="P:U6 snRNA 3'-end processing"/>
    <property type="evidence" value="ECO:0007669"/>
    <property type="project" value="InterPro"/>
</dbReference>
<feature type="region of interest" description="Disordered" evidence="7">
    <location>
        <begin position="1"/>
        <end position="52"/>
    </location>
</feature>
<evidence type="ECO:0000256" key="4">
    <source>
        <dbReference type="ARBA" id="ARBA00023242"/>
    </source>
</evidence>
<dbReference type="PANTHER" id="PTHR13522:SF3">
    <property type="entry name" value="U6 SNRNA PHOSPHODIESTERASE 1"/>
    <property type="match status" value="1"/>
</dbReference>
<dbReference type="Pfam" id="PF09749">
    <property type="entry name" value="HVSL"/>
    <property type="match status" value="1"/>
</dbReference>
<dbReference type="GO" id="GO:0016829">
    <property type="term" value="F:lyase activity"/>
    <property type="evidence" value="ECO:0007669"/>
    <property type="project" value="UniProtKB-KW"/>
</dbReference>
<evidence type="ECO:0000313" key="8">
    <source>
        <dbReference type="EMBL" id="KAK9833896.1"/>
    </source>
</evidence>
<evidence type="ECO:0000256" key="3">
    <source>
        <dbReference type="ARBA" id="ARBA00023239"/>
    </source>
</evidence>
<gene>
    <name evidence="8" type="ORF">WJX74_009276</name>
</gene>
<comment type="caution">
    <text evidence="8">The sequence shown here is derived from an EMBL/GenBank/DDBJ whole genome shotgun (WGS) entry which is preliminary data.</text>
</comment>
<keyword evidence="4" id="KW-0539">Nucleus</keyword>
<dbReference type="PANTHER" id="PTHR13522">
    <property type="entry name" value="U6 SNRNA PHOSPHODIESTERASE 1"/>
    <property type="match status" value="1"/>
</dbReference>
<feature type="compositionally biased region" description="Basic and acidic residues" evidence="7">
    <location>
        <begin position="19"/>
        <end position="46"/>
    </location>
</feature>
<keyword evidence="2" id="KW-0378">Hydrolase</keyword>
<evidence type="ECO:0000256" key="7">
    <source>
        <dbReference type="SAM" id="MobiDB-lite"/>
    </source>
</evidence>
<dbReference type="SUPFAM" id="SSF55144">
    <property type="entry name" value="LigT-like"/>
    <property type="match status" value="1"/>
</dbReference>
<accession>A0AAW1RJ81</accession>
<evidence type="ECO:0000256" key="6">
    <source>
        <dbReference type="ARBA" id="ARBA00030030"/>
    </source>
</evidence>
<reference evidence="8 9" key="1">
    <citation type="journal article" date="2024" name="Nat. Commun.">
        <title>Phylogenomics reveals the evolutionary origins of lichenization in chlorophyte algae.</title>
        <authorList>
            <person name="Puginier C."/>
            <person name="Libourel C."/>
            <person name="Otte J."/>
            <person name="Skaloud P."/>
            <person name="Haon M."/>
            <person name="Grisel S."/>
            <person name="Petersen M."/>
            <person name="Berrin J.G."/>
            <person name="Delaux P.M."/>
            <person name="Dal Grande F."/>
            <person name="Keller J."/>
        </authorList>
    </citation>
    <scope>NUCLEOTIDE SEQUENCE [LARGE SCALE GENOMIC DNA]</scope>
    <source>
        <strain evidence="8 9">SAG 2145</strain>
    </source>
</reference>
<dbReference type="Gene3D" id="3.90.1140.10">
    <property type="entry name" value="Cyclic phosphodiesterase"/>
    <property type="match status" value="1"/>
</dbReference>
<protein>
    <recommendedName>
        <fullName evidence="5">U6 snRNA phosphodiesterase 1</fullName>
    </recommendedName>
    <alternativeName>
        <fullName evidence="6">3'-5' RNA exonuclease USB1</fullName>
    </alternativeName>
</protein>
<proteinExistence type="predicted"/>
<dbReference type="AlphaFoldDB" id="A0AAW1RJ81"/>
<keyword evidence="1" id="KW-0540">Nuclease</keyword>
<sequence length="268" mass="29506">MESLQEYGSDSEGSVDGLRNSEGKGSTDTRVKEVEPFHNDQLPGDHGHRKRQRVAVGAGLSIPASVEALPQDLRFFRTSIYIAVLIPGDVRAAISRCIAQVQRQQPALQPLQGFTIQGGGSELQHPPHVSLSRTVYTTAQQRQTLLTALQRHFKRQKRFKMSLGGWEVFMNDQGNTGFLALGVRAGLDQLCDMIGQTDNALRLHGLETFYQPPRPHMSVACLASSAAQTQIESALSKARLIKSSPQLVQEVSEVRCLVGQKMHLVWVA</sequence>
<dbReference type="EMBL" id="JALJOS010000010">
    <property type="protein sequence ID" value="KAK9833896.1"/>
    <property type="molecule type" value="Genomic_DNA"/>
</dbReference>
<evidence type="ECO:0000256" key="2">
    <source>
        <dbReference type="ARBA" id="ARBA00022801"/>
    </source>
</evidence>
<keyword evidence="3" id="KW-0456">Lyase</keyword>
<evidence type="ECO:0000256" key="5">
    <source>
        <dbReference type="ARBA" id="ARBA00029543"/>
    </source>
</evidence>